<dbReference type="EMBL" id="CAMXCT030006602">
    <property type="protein sequence ID" value="CAL4804110.1"/>
    <property type="molecule type" value="Genomic_DNA"/>
</dbReference>
<feature type="region of interest" description="Disordered" evidence="1">
    <location>
        <begin position="1147"/>
        <end position="1169"/>
    </location>
</feature>
<dbReference type="Proteomes" id="UP001152797">
    <property type="component" value="Unassembled WGS sequence"/>
</dbReference>
<accession>A0A9P1GKS9</accession>
<sequence>MQNTVEVFTHFAQQNDVHIAIKELKTDLTDGDSPRPAGRGDDRREDQARRRPVWPSPRADFATGQLQRLSRLVDEADLVECEEEGRIAYITTWYLHHLEQQTCRESRSVRLSDHPDEWRTHIIEVWQDVIRHDQSLSLSVVTPHPPCSELECTQAHVIIEQGQQPDHVGFVISVIDETSTDQRRGQITHSAHSDEAMQTRGSIIHLARLQTLQPQGQCRVTWKQFPFAIHDPEILESATNVVIQLPPTGGSFREEAFSLMQKEITLHTAFVLHQGPYHSATQCAIDMNHSAQPREALGFQFNHNAAPFQPGQVNLFGANEFVIDLFTQWNQHAAVWDEEEPSCMIETWFVDHRWQNPHCRNSRQKQLFANYWQWEDELRRLWIEFVDARSSIDFYVVHPKPPRVANEVAAHVLLVQHERDDWVTSLVNVYEARPERPSLHYNIAVTTHEHILADNILRVVGHETHCLAPIPSHGFVAWYLQLPLRRGQPLAGRSGYGISLQIWQFRLADYLPNAAASSVPQQGPILLQTKTQKRNICLEDALVEESEESQKPDDVPSYAVRLRAGDSNSKVPSIVEIYGEPTENKIVDELKNWGHDCFVFQFAGHHEFLCLSRDRIPDDSIQHYIFGTSDGTDPNAAILHSHKGEVLQELDCMKILHSLGYFKTTIQAITQCLPDVFKVIFAHQVSTLDPGRLNLRQPTPWPDRIPVDLRQQPKPSFCRDELPAECGPCKLRLGVELDTLATFFSSEEFPLCTTFEGLQIPPSTAMVYAMTSLLALTKMFQVSARELQCRIDHVAIPQSLRLACEFSIVDENFDLGLTHIDHELVGVQLHWQGLCQQRWQPRSPKKGFERADLCRSSLQADMMHYQVPRWTQDIEQHVDHFNEFVITALDKQHPSRGQGPKKPYIDDEICALRALKLRYRKALRETQRRKKVELMFQIWGAWTQKIENQQHADSVRSYSATLACCTVRCMAQLHSVAQQLKVRLCKAKATLLRSRLEQMPRDASAGQILQAIHKLQGPTNPKKIKKKPFPVLKKSDGTHCESSSQRCDRWAEFFCNMEGGRRMTHQDLRDGWIDNLQHFRQQQFDLSLEMLPTLCDLERAYSHVRIGRAVGMDSIPPEACKYNVGQFARATFSQLLKMPGIGSVESRQGDRCHDGALPPQQTQGASREPIHPRDLRVECTDLILNLVDALADRESDDGIDKILRKTIQALPISWTQCLATLEVFLESVDDEFADMLRLDAPSLRAAVVTLQRVDAWDFLDRPAIGTSGPDDELAHFDRWSSTLLQEDQPWQPSISAPRPIGKDRIILHAFAGRRRVGDYQWYVDKMCEKSDGFLLHVVLLQWLESVLAIRIRTVLALPTGPTGPTGPTAFCS</sequence>
<name>A0A9P1GKS9_9DINO</name>
<reference evidence="2" key="1">
    <citation type="submission" date="2022-10" db="EMBL/GenBank/DDBJ databases">
        <authorList>
            <person name="Chen Y."/>
            <person name="Dougan E. K."/>
            <person name="Chan C."/>
            <person name="Rhodes N."/>
            <person name="Thang M."/>
        </authorList>
    </citation>
    <scope>NUCLEOTIDE SEQUENCE</scope>
</reference>
<feature type="region of interest" description="Disordered" evidence="1">
    <location>
        <begin position="25"/>
        <end position="58"/>
    </location>
</feature>
<dbReference type="EMBL" id="CAMXCT020006602">
    <property type="protein sequence ID" value="CAL1170173.1"/>
    <property type="molecule type" value="Genomic_DNA"/>
</dbReference>
<evidence type="ECO:0000313" key="3">
    <source>
        <dbReference type="EMBL" id="CAL4804110.1"/>
    </source>
</evidence>
<dbReference type="EMBL" id="CAMXCT010006602">
    <property type="protein sequence ID" value="CAI4016798.1"/>
    <property type="molecule type" value="Genomic_DNA"/>
</dbReference>
<gene>
    <name evidence="2" type="ORF">C1SCF055_LOCUS41499</name>
</gene>
<organism evidence="2">
    <name type="scientific">Cladocopium goreaui</name>
    <dbReference type="NCBI Taxonomy" id="2562237"/>
    <lineage>
        <taxon>Eukaryota</taxon>
        <taxon>Sar</taxon>
        <taxon>Alveolata</taxon>
        <taxon>Dinophyceae</taxon>
        <taxon>Suessiales</taxon>
        <taxon>Symbiodiniaceae</taxon>
        <taxon>Cladocopium</taxon>
    </lineage>
</organism>
<evidence type="ECO:0000313" key="2">
    <source>
        <dbReference type="EMBL" id="CAI4016798.1"/>
    </source>
</evidence>
<evidence type="ECO:0000313" key="4">
    <source>
        <dbReference type="Proteomes" id="UP001152797"/>
    </source>
</evidence>
<feature type="compositionally biased region" description="Basic and acidic residues" evidence="1">
    <location>
        <begin position="38"/>
        <end position="49"/>
    </location>
</feature>
<keyword evidence="4" id="KW-1185">Reference proteome</keyword>
<evidence type="ECO:0000256" key="1">
    <source>
        <dbReference type="SAM" id="MobiDB-lite"/>
    </source>
</evidence>
<protein>
    <submittedName>
        <fullName evidence="2">Uncharacterized protein</fullName>
    </submittedName>
</protein>
<comment type="caution">
    <text evidence="2">The sequence shown here is derived from an EMBL/GenBank/DDBJ whole genome shotgun (WGS) entry which is preliminary data.</text>
</comment>
<proteinExistence type="predicted"/>
<reference evidence="3 4" key="2">
    <citation type="submission" date="2024-05" db="EMBL/GenBank/DDBJ databases">
        <authorList>
            <person name="Chen Y."/>
            <person name="Shah S."/>
            <person name="Dougan E. K."/>
            <person name="Thang M."/>
            <person name="Chan C."/>
        </authorList>
    </citation>
    <scope>NUCLEOTIDE SEQUENCE [LARGE SCALE GENOMIC DNA]</scope>
</reference>